<evidence type="ECO:0000313" key="2">
    <source>
        <dbReference type="EMBL" id="CAE7926853.1"/>
    </source>
</evidence>
<gene>
    <name evidence="2" type="primary">CPK16</name>
    <name evidence="2" type="ORF">SNEC2469_LOCUS32128</name>
</gene>
<dbReference type="OrthoDB" id="426543at2759"/>
<evidence type="ECO:0000313" key="3">
    <source>
        <dbReference type="Proteomes" id="UP000601435"/>
    </source>
</evidence>
<comment type="caution">
    <text evidence="2">The sequence shown here is derived from an EMBL/GenBank/DDBJ whole genome shotgun (WGS) entry which is preliminary data.</text>
</comment>
<evidence type="ECO:0000256" key="1">
    <source>
        <dbReference type="SAM" id="Coils"/>
    </source>
</evidence>
<dbReference type="EMBL" id="CAJNJA010080153">
    <property type="protein sequence ID" value="CAE7926853.1"/>
    <property type="molecule type" value="Genomic_DNA"/>
</dbReference>
<feature type="non-terminal residue" evidence="2">
    <location>
        <position position="294"/>
    </location>
</feature>
<feature type="coiled-coil region" evidence="1">
    <location>
        <begin position="200"/>
        <end position="227"/>
    </location>
</feature>
<sequence>ADSELRARLGDLAVRPLPAGQECSTLKLAKHVGHCWTEAWRAGAARQEETAKLKETRSRLESQLLNAKADMELETQSLARAEEELQRLVADHRARERIVKEEFAVARATNSLLMEVPIRVVRETDATNSSAALPPSAVNNSQSCSIFSKTAAGKRPVPMHRMVHMLRMLSMLRKGEALRHVTAPESVELLGLAGFFGRQALQAAERENELQATIAALENDKARLIQDQARASFKHRSEQVSVAARRRRSPRMRVSLRLKLLGRKSSSGACELESSRGLDSACCLYTQNTGGTSC</sequence>
<proteinExistence type="predicted"/>
<accession>A0A813BUJ5</accession>
<keyword evidence="3" id="KW-1185">Reference proteome</keyword>
<keyword evidence="1" id="KW-0175">Coiled coil</keyword>
<protein>
    <submittedName>
        <fullName evidence="2">CPK16 protein</fullName>
    </submittedName>
</protein>
<reference evidence="2" key="1">
    <citation type="submission" date="2021-02" db="EMBL/GenBank/DDBJ databases">
        <authorList>
            <person name="Dougan E. K."/>
            <person name="Rhodes N."/>
            <person name="Thang M."/>
            <person name="Chan C."/>
        </authorList>
    </citation>
    <scope>NUCLEOTIDE SEQUENCE</scope>
</reference>
<feature type="coiled-coil region" evidence="1">
    <location>
        <begin position="50"/>
        <end position="98"/>
    </location>
</feature>
<name>A0A813BUJ5_9DINO</name>
<dbReference type="Proteomes" id="UP000601435">
    <property type="component" value="Unassembled WGS sequence"/>
</dbReference>
<organism evidence="2 3">
    <name type="scientific">Symbiodinium necroappetens</name>
    <dbReference type="NCBI Taxonomy" id="1628268"/>
    <lineage>
        <taxon>Eukaryota</taxon>
        <taxon>Sar</taxon>
        <taxon>Alveolata</taxon>
        <taxon>Dinophyceae</taxon>
        <taxon>Suessiales</taxon>
        <taxon>Symbiodiniaceae</taxon>
        <taxon>Symbiodinium</taxon>
    </lineage>
</organism>
<dbReference type="AlphaFoldDB" id="A0A813BUJ5"/>